<dbReference type="EMBL" id="CP003923">
    <property type="protein sequence ID" value="AIC94430.1"/>
    <property type="molecule type" value="Genomic_DNA"/>
</dbReference>
<accession>A0A060LXD6</accession>
<dbReference type="HOGENOM" id="CLU_2328047_0_0_9"/>
<dbReference type="STRING" id="1246626.BleG1_1852"/>
<dbReference type="RefSeq" id="WP_038479811.1">
    <property type="nucleotide sequence ID" value="NZ_CP003923.1"/>
</dbReference>
<dbReference type="OrthoDB" id="2915077at2"/>
<keyword evidence="2" id="KW-1185">Reference proteome</keyword>
<gene>
    <name evidence="1" type="ORF">BleG1_1852</name>
</gene>
<proteinExistence type="predicted"/>
<dbReference type="eggNOG" id="ENOG5030DFW">
    <property type="taxonomic scope" value="Bacteria"/>
</dbReference>
<name>A0A060LXD6_9BACI</name>
<reference evidence="1 2" key="1">
    <citation type="journal article" date="2014" name="Gene">
        <title>A comparative genomic analysis of the alkalitolerant soil bacterium Bacillus lehensis G1.</title>
        <authorList>
            <person name="Noor Y.M."/>
            <person name="Samsulrizal N.H."/>
            <person name="Jema'on N.A."/>
            <person name="Low K.O."/>
            <person name="Ramli A.N."/>
            <person name="Alias N.I."/>
            <person name="Damis S.I."/>
            <person name="Fuzi S.F."/>
            <person name="Isa M.N."/>
            <person name="Murad A.M."/>
            <person name="Raih M.F."/>
            <person name="Bakar F.D."/>
            <person name="Najimudin N."/>
            <person name="Mahadi N.M."/>
            <person name="Illias R.M."/>
        </authorList>
    </citation>
    <scope>NUCLEOTIDE SEQUENCE [LARGE SCALE GENOMIC DNA]</scope>
    <source>
        <strain evidence="1 2">G1</strain>
    </source>
</reference>
<dbReference type="KEGG" id="ble:BleG1_1852"/>
<dbReference type="Proteomes" id="UP000027142">
    <property type="component" value="Chromosome"/>
</dbReference>
<sequence>MSTNVKAYRLLHEIDKRLRKDLSLAAHLPARDVLEVALHALHKKRTKEELDRLWHLNYLRHDLMNFETISPAQIHFLKEVRSMLFEENNHLTRNSLEETTYV</sequence>
<dbReference type="PATRIC" id="fig|1246626.3.peg.1847"/>
<protein>
    <submittedName>
        <fullName evidence="1">Uncharacterized protein</fullName>
    </submittedName>
</protein>
<evidence type="ECO:0000313" key="2">
    <source>
        <dbReference type="Proteomes" id="UP000027142"/>
    </source>
</evidence>
<evidence type="ECO:0000313" key="1">
    <source>
        <dbReference type="EMBL" id="AIC94430.1"/>
    </source>
</evidence>
<dbReference type="AlphaFoldDB" id="A0A060LXD6"/>
<organism evidence="1 2">
    <name type="scientific">Shouchella lehensis G1</name>
    <dbReference type="NCBI Taxonomy" id="1246626"/>
    <lineage>
        <taxon>Bacteria</taxon>
        <taxon>Bacillati</taxon>
        <taxon>Bacillota</taxon>
        <taxon>Bacilli</taxon>
        <taxon>Bacillales</taxon>
        <taxon>Bacillaceae</taxon>
        <taxon>Shouchella</taxon>
    </lineage>
</organism>